<dbReference type="Gene3D" id="3.30.420.10">
    <property type="entry name" value="Ribonuclease H-like superfamily/Ribonuclease H"/>
    <property type="match status" value="1"/>
</dbReference>
<reference evidence="1" key="5">
    <citation type="submission" date="2020-05" db="EMBL/GenBank/DDBJ databases">
        <authorList>
            <person name="Rincon C."/>
            <person name="Sanders R I."/>
            <person name="Robbins C."/>
            <person name="Chaturvedi A."/>
        </authorList>
    </citation>
    <scope>NUCLEOTIDE SEQUENCE</scope>
    <source>
        <strain evidence="1">CHB12</strain>
    </source>
</reference>
<dbReference type="InterPro" id="IPR036397">
    <property type="entry name" value="RNaseH_sf"/>
</dbReference>
<dbReference type="EMBL" id="CAGKOT010000008">
    <property type="protein sequence ID" value="CAB5351869.1"/>
    <property type="molecule type" value="Genomic_DNA"/>
</dbReference>
<evidence type="ECO:0000313" key="3">
    <source>
        <dbReference type="EMBL" id="PKC63316.1"/>
    </source>
</evidence>
<evidence type="ECO:0000313" key="5">
    <source>
        <dbReference type="Proteomes" id="UP000232722"/>
    </source>
</evidence>
<reference evidence="2 5" key="1">
    <citation type="submission" date="2016-04" db="EMBL/GenBank/DDBJ databases">
        <title>Genome analyses suggest a sexual origin of heterokaryosis in a supposedly ancient asexual fungus.</title>
        <authorList>
            <person name="Ropars J."/>
            <person name="Sedzielewska K."/>
            <person name="Noel J."/>
            <person name="Charron P."/>
            <person name="Farinelli L."/>
            <person name="Marton T."/>
            <person name="Kruger M."/>
            <person name="Pelin A."/>
            <person name="Brachmann A."/>
            <person name="Corradi N."/>
        </authorList>
    </citation>
    <scope>NUCLEOTIDE SEQUENCE [LARGE SCALE GENOMIC DNA]</scope>
    <source>
        <strain evidence="2 5">A5</strain>
    </source>
</reference>
<protein>
    <recommendedName>
        <fullName evidence="6">Transposase Tc1-like domain-containing protein</fullName>
    </recommendedName>
</protein>
<dbReference type="Proteomes" id="UP000232688">
    <property type="component" value="Unassembled WGS sequence"/>
</dbReference>
<dbReference type="Proteomes" id="UP000232722">
    <property type="component" value="Unassembled WGS sequence"/>
</dbReference>
<comment type="caution">
    <text evidence="2">The sequence shown here is derived from an EMBL/GenBank/DDBJ whole genome shotgun (WGS) entry which is preliminary data.</text>
</comment>
<organism evidence="2 5">
    <name type="scientific">Rhizophagus irregularis</name>
    <dbReference type="NCBI Taxonomy" id="588596"/>
    <lineage>
        <taxon>Eukaryota</taxon>
        <taxon>Fungi</taxon>
        <taxon>Fungi incertae sedis</taxon>
        <taxon>Mucoromycota</taxon>
        <taxon>Glomeromycotina</taxon>
        <taxon>Glomeromycetes</taxon>
        <taxon>Glomerales</taxon>
        <taxon>Glomeraceae</taxon>
        <taxon>Rhizophagus</taxon>
    </lineage>
</organism>
<evidence type="ECO:0008006" key="6">
    <source>
        <dbReference type="Google" id="ProtNLM"/>
    </source>
</evidence>
<dbReference type="EMBL" id="LLXH01000753">
    <property type="protein sequence ID" value="PKC63316.1"/>
    <property type="molecule type" value="Genomic_DNA"/>
</dbReference>
<evidence type="ECO:0000313" key="2">
    <source>
        <dbReference type="EMBL" id="PKC03643.1"/>
    </source>
</evidence>
<evidence type="ECO:0000313" key="1">
    <source>
        <dbReference type="EMBL" id="CAB5351869.1"/>
    </source>
</evidence>
<dbReference type="AlphaFoldDB" id="A0A2I1EGX5"/>
<name>A0A2I1EGX5_9GLOM</name>
<dbReference type="GO" id="GO:0003676">
    <property type="term" value="F:nucleic acid binding"/>
    <property type="evidence" value="ECO:0007669"/>
    <property type="project" value="InterPro"/>
</dbReference>
<proteinExistence type="predicted"/>
<accession>A0A2I1EGX5</accession>
<dbReference type="Proteomes" id="UP000684084">
    <property type="component" value="Unassembled WGS sequence"/>
</dbReference>
<dbReference type="EMBL" id="LLXJ01001150">
    <property type="protein sequence ID" value="PKC03643.1"/>
    <property type="molecule type" value="Genomic_DNA"/>
</dbReference>
<reference evidence="2 5" key="2">
    <citation type="submission" date="2017-09" db="EMBL/GenBank/DDBJ databases">
        <title>Extensive intraspecific genome diversity in a model arbuscular mycorrhizal fungus.</title>
        <authorList>
            <person name="Chen E.C."/>
            <person name="Morin E."/>
            <person name="Beaudet D."/>
            <person name="Noel J."/>
            <person name="Ndikumana S."/>
            <person name="Charron P."/>
            <person name="St-Onge C."/>
            <person name="Giorgi J."/>
            <person name="Grigoriev I.V."/>
            <person name="Roux C."/>
            <person name="Martin F.M."/>
            <person name="Corradi N."/>
        </authorList>
    </citation>
    <scope>NUCLEOTIDE SEQUENCE [LARGE SCALE GENOMIC DNA]</scope>
    <source>
        <strain evidence="2 5">A5</strain>
    </source>
</reference>
<dbReference type="OrthoDB" id="2311201at2759"/>
<reference evidence="3 4" key="3">
    <citation type="submission" date="2017-10" db="EMBL/GenBank/DDBJ databases">
        <title>Extensive intraspecific genome diversity in a model arbuscular mycorrhizal fungus.</title>
        <authorList>
            <person name="Chen E.C.H."/>
            <person name="Morin E."/>
            <person name="Baudet D."/>
            <person name="Noel J."/>
            <person name="Ndikumana S."/>
            <person name="Charron P."/>
            <person name="St-Onge C."/>
            <person name="Giorgi J."/>
            <person name="Grigoriev I.V."/>
            <person name="Roux C."/>
            <person name="Martin F.M."/>
            <person name="Corradi N."/>
        </authorList>
    </citation>
    <scope>NUCLEOTIDE SEQUENCE [LARGE SCALE GENOMIC DNA]</scope>
    <source>
        <strain evidence="3 4">A1</strain>
    </source>
</reference>
<gene>
    <name evidence="1" type="ORF">CHRIB12_LOCUS5301</name>
    <name evidence="3" type="ORF">RhiirA1_463933</name>
    <name evidence="2" type="ORF">RhiirA5_423447</name>
</gene>
<dbReference type="VEuPathDB" id="FungiDB:RhiirA1_463933"/>
<evidence type="ECO:0000313" key="4">
    <source>
        <dbReference type="Proteomes" id="UP000232688"/>
    </source>
</evidence>
<sequence length="122" mass="14128">MVNECSTAVDVQKSLKVNEKIEVSANTIRRTLKRNGLNSRTVEDWKKVIWSDESKFQIFGSDGCFIYLSVGYLIQIEEGLDGDLYRQILNDEFLNTLEFYELNAQDIIFQQDNDLKHTAKLT</sequence>
<reference evidence="3 4" key="4">
    <citation type="submission" date="2017-10" db="EMBL/GenBank/DDBJ databases">
        <title>Genome analyses suggest a sexual origin of heterokaryosis in a supposedly ancient asexual fungus.</title>
        <authorList>
            <person name="Corradi N."/>
            <person name="Sedzielewska K."/>
            <person name="Noel J."/>
            <person name="Charron P."/>
            <person name="Farinelli L."/>
            <person name="Marton T."/>
            <person name="Kruger M."/>
            <person name="Pelin A."/>
            <person name="Brachmann A."/>
            <person name="Corradi N."/>
        </authorList>
    </citation>
    <scope>NUCLEOTIDE SEQUENCE [LARGE SCALE GENOMIC DNA]</scope>
    <source>
        <strain evidence="3 4">A1</strain>
    </source>
</reference>